<name>A0A0C3CD27_OIDMZ</name>
<evidence type="ECO:0000256" key="1">
    <source>
        <dbReference type="SAM" id="MobiDB-lite"/>
    </source>
</evidence>
<dbReference type="PANTHER" id="PTHR33840">
    <property type="match status" value="1"/>
</dbReference>
<dbReference type="Proteomes" id="UP000054321">
    <property type="component" value="Unassembled WGS sequence"/>
</dbReference>
<reference evidence="3 4" key="1">
    <citation type="submission" date="2014-04" db="EMBL/GenBank/DDBJ databases">
        <authorList>
            <consortium name="DOE Joint Genome Institute"/>
            <person name="Kuo A."/>
            <person name="Martino E."/>
            <person name="Perotto S."/>
            <person name="Kohler A."/>
            <person name="Nagy L.G."/>
            <person name="Floudas D."/>
            <person name="Copeland A."/>
            <person name="Barry K.W."/>
            <person name="Cichocki N."/>
            <person name="Veneault-Fourrey C."/>
            <person name="LaButti K."/>
            <person name="Lindquist E.A."/>
            <person name="Lipzen A."/>
            <person name="Lundell T."/>
            <person name="Morin E."/>
            <person name="Murat C."/>
            <person name="Sun H."/>
            <person name="Tunlid A."/>
            <person name="Henrissat B."/>
            <person name="Grigoriev I.V."/>
            <person name="Hibbett D.S."/>
            <person name="Martin F."/>
            <person name="Nordberg H.P."/>
            <person name="Cantor M.N."/>
            <person name="Hua S.X."/>
        </authorList>
    </citation>
    <scope>NUCLEOTIDE SEQUENCE [LARGE SCALE GENOMIC DNA]</scope>
    <source>
        <strain evidence="3 4">Zn</strain>
    </source>
</reference>
<accession>A0A0C3CD27</accession>
<dbReference type="AlphaFoldDB" id="A0A0C3CD27"/>
<evidence type="ECO:0000313" key="3">
    <source>
        <dbReference type="EMBL" id="KIM96858.1"/>
    </source>
</evidence>
<sequence>MGEGTWCDHKPNKNTMVGILSELMETSNFQVVRYYAGIGTYSSYSDRFVGGDLVQEYHEGDEIVVIGYSRGAFMANTLANLLNCVGIPQPWTEEILKECFELFWTNKLYELEERRKCKEQCHSLEAPIQFLGCLDTVGSLGVPNTGILTPLKCIPRFIRHLQFRSTDLSDNVHVFRQYLALDEYRAIFEPTLMHIDIEAPQNIIQEWFAGSHSDMGRVFPDGTGLGNIVLRRMIEHLSSVNVRFDESQLEKHFRKYSGGRTNLSIENAQEWIHAWPRNTWTVFWSGGGLKKRVPGWYGRKGKKTNEVIHPSVYYRELAKHGNPRKYPSLPGHTRCSNPDGSYVWKKGGSWSSTGSWSSNSSRASRGLDMSVVPEGTPGVLEGLLGGYSLPELL</sequence>
<proteinExistence type="predicted"/>
<feature type="domain" description="T6SS Phospholipase effector Tle1-like catalytic" evidence="2">
    <location>
        <begin position="4"/>
        <end position="235"/>
    </location>
</feature>
<evidence type="ECO:0000313" key="4">
    <source>
        <dbReference type="Proteomes" id="UP000054321"/>
    </source>
</evidence>
<feature type="region of interest" description="Disordered" evidence="1">
    <location>
        <begin position="349"/>
        <end position="371"/>
    </location>
</feature>
<protein>
    <recommendedName>
        <fullName evidence="2">T6SS Phospholipase effector Tle1-like catalytic domain-containing protein</fullName>
    </recommendedName>
</protein>
<dbReference type="PANTHER" id="PTHR33840:SF1">
    <property type="entry name" value="TLE1 PHOSPHOLIPASE DOMAIN-CONTAINING PROTEIN"/>
    <property type="match status" value="1"/>
</dbReference>
<dbReference type="HOGENOM" id="CLU_582876_0_0_1"/>
<gene>
    <name evidence="3" type="ORF">OIDMADRAFT_58409</name>
</gene>
<keyword evidence="4" id="KW-1185">Reference proteome</keyword>
<reference evidence="4" key="2">
    <citation type="submission" date="2015-01" db="EMBL/GenBank/DDBJ databases">
        <title>Evolutionary Origins and Diversification of the Mycorrhizal Mutualists.</title>
        <authorList>
            <consortium name="DOE Joint Genome Institute"/>
            <consortium name="Mycorrhizal Genomics Consortium"/>
            <person name="Kohler A."/>
            <person name="Kuo A."/>
            <person name="Nagy L.G."/>
            <person name="Floudas D."/>
            <person name="Copeland A."/>
            <person name="Barry K.W."/>
            <person name="Cichocki N."/>
            <person name="Veneault-Fourrey C."/>
            <person name="LaButti K."/>
            <person name="Lindquist E.A."/>
            <person name="Lipzen A."/>
            <person name="Lundell T."/>
            <person name="Morin E."/>
            <person name="Murat C."/>
            <person name="Riley R."/>
            <person name="Ohm R."/>
            <person name="Sun H."/>
            <person name="Tunlid A."/>
            <person name="Henrissat B."/>
            <person name="Grigoriev I.V."/>
            <person name="Hibbett D.S."/>
            <person name="Martin F."/>
        </authorList>
    </citation>
    <scope>NUCLEOTIDE SEQUENCE [LARGE SCALE GENOMIC DNA]</scope>
    <source>
        <strain evidence="4">Zn</strain>
    </source>
</reference>
<feature type="compositionally biased region" description="Low complexity" evidence="1">
    <location>
        <begin position="349"/>
        <end position="366"/>
    </location>
</feature>
<dbReference type="OrthoDB" id="59699at2759"/>
<dbReference type="Pfam" id="PF09994">
    <property type="entry name" value="T6SS_Tle1-like_cat"/>
    <property type="match status" value="1"/>
</dbReference>
<organism evidence="3 4">
    <name type="scientific">Oidiodendron maius (strain Zn)</name>
    <dbReference type="NCBI Taxonomy" id="913774"/>
    <lineage>
        <taxon>Eukaryota</taxon>
        <taxon>Fungi</taxon>
        <taxon>Dikarya</taxon>
        <taxon>Ascomycota</taxon>
        <taxon>Pezizomycotina</taxon>
        <taxon>Leotiomycetes</taxon>
        <taxon>Leotiomycetes incertae sedis</taxon>
        <taxon>Myxotrichaceae</taxon>
        <taxon>Oidiodendron</taxon>
    </lineage>
</organism>
<evidence type="ECO:0000259" key="2">
    <source>
        <dbReference type="Pfam" id="PF09994"/>
    </source>
</evidence>
<dbReference type="EMBL" id="KN832883">
    <property type="protein sequence ID" value="KIM96858.1"/>
    <property type="molecule type" value="Genomic_DNA"/>
</dbReference>
<dbReference type="InParanoid" id="A0A0C3CD27"/>
<dbReference type="InterPro" id="IPR018712">
    <property type="entry name" value="Tle1-like_cat"/>
</dbReference>